<dbReference type="KEGG" id="ppru:FDP22_03260"/>
<evidence type="ECO:0000313" key="2">
    <source>
        <dbReference type="EMBL" id="QDL90890.1"/>
    </source>
</evidence>
<dbReference type="RefSeq" id="WP_138577555.1">
    <property type="nucleotide sequence ID" value="NZ_CP040818.1"/>
</dbReference>
<dbReference type="PANTHER" id="PTHR36505">
    <property type="entry name" value="BLR1072 PROTEIN"/>
    <property type="match status" value="1"/>
</dbReference>
<dbReference type="Gene3D" id="2.30.30.240">
    <property type="entry name" value="PRC-barrel domain"/>
    <property type="match status" value="1"/>
</dbReference>
<proteinExistence type="predicted"/>
<dbReference type="Proteomes" id="UP000305888">
    <property type="component" value="Chromosome"/>
</dbReference>
<accession>A0A5B8FV03</accession>
<reference evidence="2 3" key="1">
    <citation type="submission" date="2019-06" db="EMBL/GenBank/DDBJ databases">
        <title>Genome sequence of Rhodobacteraceae bacterium D4M1.</title>
        <authorList>
            <person name="Cao J."/>
        </authorList>
    </citation>
    <scope>NUCLEOTIDE SEQUENCE [LARGE SCALE GENOMIC DNA]</scope>
    <source>
        <strain evidence="2 3">D4M1</strain>
    </source>
</reference>
<dbReference type="InterPro" id="IPR027275">
    <property type="entry name" value="PRC-brl_dom"/>
</dbReference>
<dbReference type="InterPro" id="IPR011033">
    <property type="entry name" value="PRC_barrel-like_sf"/>
</dbReference>
<evidence type="ECO:0000259" key="1">
    <source>
        <dbReference type="Pfam" id="PF05239"/>
    </source>
</evidence>
<protein>
    <submittedName>
        <fullName evidence="2">PRC-barrel domain containing protein</fullName>
    </submittedName>
</protein>
<gene>
    <name evidence="2" type="ORF">FDP22_03260</name>
</gene>
<sequence>MTSITGMTQDELDRNETVTLIASDKVEGTPVYNAEGEKLGSVDKLMIDKRGGRVSYAVMAFGGFLGLGESYHPLPWEVLTYDTELEGYVVALTREQLEGAPRYARGDEPVWTDRAYEQSIHDYYGSSPRMMML</sequence>
<organism evidence="2 3">
    <name type="scientific">Paroceanicella profunda</name>
    <dbReference type="NCBI Taxonomy" id="2579971"/>
    <lineage>
        <taxon>Bacteria</taxon>
        <taxon>Pseudomonadati</taxon>
        <taxon>Pseudomonadota</taxon>
        <taxon>Alphaproteobacteria</taxon>
        <taxon>Rhodobacterales</taxon>
        <taxon>Paracoccaceae</taxon>
        <taxon>Paroceanicella</taxon>
    </lineage>
</organism>
<dbReference type="OrthoDB" id="7274881at2"/>
<dbReference type="AlphaFoldDB" id="A0A5B8FV03"/>
<feature type="domain" description="PRC-barrel" evidence="1">
    <location>
        <begin position="22"/>
        <end position="96"/>
    </location>
</feature>
<dbReference type="EMBL" id="CP040818">
    <property type="protein sequence ID" value="QDL90890.1"/>
    <property type="molecule type" value="Genomic_DNA"/>
</dbReference>
<name>A0A5B8FV03_9RHOB</name>
<evidence type="ECO:0000313" key="3">
    <source>
        <dbReference type="Proteomes" id="UP000305888"/>
    </source>
</evidence>
<dbReference type="Pfam" id="PF05239">
    <property type="entry name" value="PRC"/>
    <property type="match status" value="1"/>
</dbReference>
<dbReference type="PANTHER" id="PTHR36505:SF1">
    <property type="entry name" value="BLR1072 PROTEIN"/>
    <property type="match status" value="1"/>
</dbReference>
<dbReference type="SUPFAM" id="SSF50346">
    <property type="entry name" value="PRC-barrel domain"/>
    <property type="match status" value="1"/>
</dbReference>
<keyword evidence="3" id="KW-1185">Reference proteome</keyword>